<keyword evidence="1" id="KW-0805">Transcription regulation</keyword>
<evidence type="ECO:0000313" key="7">
    <source>
        <dbReference type="Proteomes" id="UP001198571"/>
    </source>
</evidence>
<sequence>MNVVRVLVTSEGLAAATVRRIAQELGCSPGQIHHHFASAEALRAEAVRDVWARIEPILSAALAPLPPRQRLLIVLASCVEYLPDDMQPAMIAAKRLWREARDAHPGPEVRDAVAEGLGRLRSELETTLRRGIAEGEFPAGLDVRKVLLDLMTATIGYDNLTDLGAVPDLTGDKRAFIEERMRQHGL</sequence>
<feature type="domain" description="HTH tetR-type" evidence="5">
    <location>
        <begin position="1"/>
        <end position="54"/>
    </location>
</feature>
<gene>
    <name evidence="6" type="ORF">H0485_13570</name>
</gene>
<dbReference type="Pfam" id="PF00440">
    <property type="entry name" value="TetR_N"/>
    <property type="match status" value="1"/>
</dbReference>
<evidence type="ECO:0000256" key="4">
    <source>
        <dbReference type="PROSITE-ProRule" id="PRU00335"/>
    </source>
</evidence>
<dbReference type="Gene3D" id="1.10.357.10">
    <property type="entry name" value="Tetracycline Repressor, domain 2"/>
    <property type="match status" value="1"/>
</dbReference>
<feature type="DNA-binding region" description="H-T-H motif" evidence="4">
    <location>
        <begin position="17"/>
        <end position="36"/>
    </location>
</feature>
<comment type="caution">
    <text evidence="6">The sequence shown here is derived from an EMBL/GenBank/DDBJ whole genome shotgun (WGS) entry which is preliminary data.</text>
</comment>
<dbReference type="PANTHER" id="PTHR30055:SF234">
    <property type="entry name" value="HTH-TYPE TRANSCRIPTIONAL REGULATOR BETI"/>
    <property type="match status" value="1"/>
</dbReference>
<dbReference type="SUPFAM" id="SSF46689">
    <property type="entry name" value="Homeodomain-like"/>
    <property type="match status" value="1"/>
</dbReference>
<dbReference type="InterPro" id="IPR036271">
    <property type="entry name" value="Tet_transcr_reg_TetR-rel_C_sf"/>
</dbReference>
<reference evidence="6 7" key="1">
    <citation type="submission" date="2020-07" db="EMBL/GenBank/DDBJ databases">
        <title>Pseudogemmobacter sp. nov., isolated from poultry manure in Taiwan.</title>
        <authorList>
            <person name="Lin S.-Y."/>
            <person name="Tang Y.-S."/>
            <person name="Young C.-C."/>
        </authorList>
    </citation>
    <scope>NUCLEOTIDE SEQUENCE [LARGE SCALE GENOMIC DNA]</scope>
    <source>
        <strain evidence="6 7">CC-YST710</strain>
    </source>
</reference>
<dbReference type="RefSeq" id="WP_226936426.1">
    <property type="nucleotide sequence ID" value="NZ_JACDXX010000012.1"/>
</dbReference>
<evidence type="ECO:0000256" key="2">
    <source>
        <dbReference type="ARBA" id="ARBA00023125"/>
    </source>
</evidence>
<evidence type="ECO:0000259" key="5">
    <source>
        <dbReference type="PROSITE" id="PS50977"/>
    </source>
</evidence>
<evidence type="ECO:0000313" key="6">
    <source>
        <dbReference type="EMBL" id="MCB5411023.1"/>
    </source>
</evidence>
<accession>A0ABS8CNT2</accession>
<dbReference type="InterPro" id="IPR001647">
    <property type="entry name" value="HTH_TetR"/>
</dbReference>
<dbReference type="InterPro" id="IPR009057">
    <property type="entry name" value="Homeodomain-like_sf"/>
</dbReference>
<protein>
    <submittedName>
        <fullName evidence="6">TetR family transcriptional regulator</fullName>
    </submittedName>
</protein>
<dbReference type="EMBL" id="JACDXX010000012">
    <property type="protein sequence ID" value="MCB5411023.1"/>
    <property type="molecule type" value="Genomic_DNA"/>
</dbReference>
<keyword evidence="3" id="KW-0804">Transcription</keyword>
<evidence type="ECO:0000256" key="1">
    <source>
        <dbReference type="ARBA" id="ARBA00023015"/>
    </source>
</evidence>
<proteinExistence type="predicted"/>
<dbReference type="PROSITE" id="PS50977">
    <property type="entry name" value="HTH_TETR_2"/>
    <property type="match status" value="1"/>
</dbReference>
<evidence type="ECO:0000256" key="3">
    <source>
        <dbReference type="ARBA" id="ARBA00023163"/>
    </source>
</evidence>
<keyword evidence="7" id="KW-1185">Reference proteome</keyword>
<organism evidence="6 7">
    <name type="scientific">Pseudogemmobacter faecipullorum</name>
    <dbReference type="NCBI Taxonomy" id="2755041"/>
    <lineage>
        <taxon>Bacteria</taxon>
        <taxon>Pseudomonadati</taxon>
        <taxon>Pseudomonadota</taxon>
        <taxon>Alphaproteobacteria</taxon>
        <taxon>Rhodobacterales</taxon>
        <taxon>Paracoccaceae</taxon>
        <taxon>Pseudogemmobacter</taxon>
    </lineage>
</organism>
<dbReference type="SUPFAM" id="SSF48498">
    <property type="entry name" value="Tetracyclin repressor-like, C-terminal domain"/>
    <property type="match status" value="1"/>
</dbReference>
<dbReference type="Pfam" id="PF16925">
    <property type="entry name" value="TetR_C_13"/>
    <property type="match status" value="1"/>
</dbReference>
<keyword evidence="2 4" id="KW-0238">DNA-binding</keyword>
<name>A0ABS8CNT2_9RHOB</name>
<dbReference type="InterPro" id="IPR011075">
    <property type="entry name" value="TetR_C"/>
</dbReference>
<dbReference type="Proteomes" id="UP001198571">
    <property type="component" value="Unassembled WGS sequence"/>
</dbReference>
<dbReference type="InterPro" id="IPR050109">
    <property type="entry name" value="HTH-type_TetR-like_transc_reg"/>
</dbReference>
<dbReference type="PANTHER" id="PTHR30055">
    <property type="entry name" value="HTH-TYPE TRANSCRIPTIONAL REGULATOR RUTR"/>
    <property type="match status" value="1"/>
</dbReference>